<reference evidence="7 8" key="1">
    <citation type="submission" date="2016-07" db="EMBL/GenBank/DDBJ databases">
        <title>Pervasive Adenine N6-methylation of Active Genes in Fungi.</title>
        <authorList>
            <consortium name="DOE Joint Genome Institute"/>
            <person name="Mondo S.J."/>
            <person name="Dannebaum R.O."/>
            <person name="Kuo R.C."/>
            <person name="Labutti K."/>
            <person name="Haridas S."/>
            <person name="Kuo A."/>
            <person name="Salamov A."/>
            <person name="Ahrendt S.R."/>
            <person name="Lipzen A."/>
            <person name="Sullivan W."/>
            <person name="Andreopoulos W.B."/>
            <person name="Clum A."/>
            <person name="Lindquist E."/>
            <person name="Daum C."/>
            <person name="Ramamoorthy G.K."/>
            <person name="Gryganskyi A."/>
            <person name="Culley D."/>
            <person name="Magnuson J.K."/>
            <person name="James T.Y."/>
            <person name="O'Malley M.A."/>
            <person name="Stajich J.E."/>
            <person name="Spatafora J.W."/>
            <person name="Visel A."/>
            <person name="Grigoriev I.V."/>
        </authorList>
    </citation>
    <scope>NUCLEOTIDE SEQUENCE [LARGE SCALE GENOMIC DNA]</scope>
    <source>
        <strain evidence="7 8">CBS 931.73</strain>
    </source>
</reference>
<keyword evidence="3" id="KW-0288">FMN</keyword>
<dbReference type="PANTHER" id="PTHR43303:SF4">
    <property type="entry name" value="NADPH DEHYDROGENASE C23G7.10C-RELATED"/>
    <property type="match status" value="1"/>
</dbReference>
<evidence type="ECO:0000256" key="3">
    <source>
        <dbReference type="ARBA" id="ARBA00022643"/>
    </source>
</evidence>
<protein>
    <submittedName>
        <fullName evidence="7">NADH:flavin oxidoreductase/NADH oxidase</fullName>
    </submittedName>
</protein>
<proteinExistence type="predicted"/>
<dbReference type="Gene3D" id="3.20.20.70">
    <property type="entry name" value="Aldolase class I"/>
    <property type="match status" value="1"/>
</dbReference>
<dbReference type="GO" id="GO:0010181">
    <property type="term" value="F:FMN binding"/>
    <property type="evidence" value="ECO:0007669"/>
    <property type="project" value="InterPro"/>
</dbReference>
<dbReference type="GO" id="GO:0003959">
    <property type="term" value="F:NADPH dehydrogenase activity"/>
    <property type="evidence" value="ECO:0007669"/>
    <property type="project" value="InterPro"/>
</dbReference>
<evidence type="ECO:0000313" key="8">
    <source>
        <dbReference type="Proteomes" id="UP000193498"/>
    </source>
</evidence>
<dbReference type="InParanoid" id="A0A1Y1YE60"/>
<dbReference type="InterPro" id="IPR001155">
    <property type="entry name" value="OxRdtase_FMN_N"/>
</dbReference>
<sequence>LINEFLSPLSNRRTNQYGGSFENRIRLVVEIVEAVQQVWPVEKPLFFRISSNE</sequence>
<dbReference type="InterPro" id="IPR044152">
    <property type="entry name" value="YqjM-like"/>
</dbReference>
<keyword evidence="4" id="KW-0521">NADP</keyword>
<dbReference type="AlphaFoldDB" id="A0A1Y1YE60"/>
<keyword evidence="5" id="KW-0560">Oxidoreductase</keyword>
<evidence type="ECO:0000313" key="7">
    <source>
        <dbReference type="EMBL" id="ORX96341.1"/>
    </source>
</evidence>
<evidence type="ECO:0000256" key="2">
    <source>
        <dbReference type="ARBA" id="ARBA00022630"/>
    </source>
</evidence>
<comment type="cofactor">
    <cofactor evidence="1">
        <name>FMN</name>
        <dbReference type="ChEBI" id="CHEBI:58210"/>
    </cofactor>
</comment>
<accession>A0A1Y1YE60</accession>
<dbReference type="Pfam" id="PF00724">
    <property type="entry name" value="Oxidored_FMN"/>
    <property type="match status" value="1"/>
</dbReference>
<dbReference type="GO" id="GO:0050661">
    <property type="term" value="F:NADP binding"/>
    <property type="evidence" value="ECO:0007669"/>
    <property type="project" value="InterPro"/>
</dbReference>
<dbReference type="PANTHER" id="PTHR43303">
    <property type="entry name" value="NADPH DEHYDROGENASE C23G7.10C-RELATED"/>
    <property type="match status" value="1"/>
</dbReference>
<name>A0A1Y1YE60_9FUNG</name>
<evidence type="ECO:0000256" key="5">
    <source>
        <dbReference type="ARBA" id="ARBA00023002"/>
    </source>
</evidence>
<dbReference type="OrthoDB" id="3269187at2759"/>
<evidence type="ECO:0000256" key="1">
    <source>
        <dbReference type="ARBA" id="ARBA00001917"/>
    </source>
</evidence>
<dbReference type="STRING" id="1314790.A0A1Y1YE60"/>
<gene>
    <name evidence="7" type="ORF">K493DRAFT_217780</name>
</gene>
<keyword evidence="2" id="KW-0285">Flavoprotein</keyword>
<dbReference type="InterPro" id="IPR013785">
    <property type="entry name" value="Aldolase_TIM"/>
</dbReference>
<evidence type="ECO:0000256" key="4">
    <source>
        <dbReference type="ARBA" id="ARBA00022857"/>
    </source>
</evidence>
<dbReference type="EMBL" id="MCFE01000157">
    <property type="protein sequence ID" value="ORX96341.1"/>
    <property type="molecule type" value="Genomic_DNA"/>
</dbReference>
<keyword evidence="8" id="KW-1185">Reference proteome</keyword>
<evidence type="ECO:0000259" key="6">
    <source>
        <dbReference type="Pfam" id="PF00724"/>
    </source>
</evidence>
<feature type="non-terminal residue" evidence="7">
    <location>
        <position position="1"/>
    </location>
</feature>
<dbReference type="Proteomes" id="UP000193498">
    <property type="component" value="Unassembled WGS sequence"/>
</dbReference>
<feature type="domain" description="NADH:flavin oxidoreductase/NADH oxidase N-terminal" evidence="6">
    <location>
        <begin position="1"/>
        <end position="52"/>
    </location>
</feature>
<organism evidence="7 8">
    <name type="scientific">Basidiobolus meristosporus CBS 931.73</name>
    <dbReference type="NCBI Taxonomy" id="1314790"/>
    <lineage>
        <taxon>Eukaryota</taxon>
        <taxon>Fungi</taxon>
        <taxon>Fungi incertae sedis</taxon>
        <taxon>Zoopagomycota</taxon>
        <taxon>Entomophthoromycotina</taxon>
        <taxon>Basidiobolomycetes</taxon>
        <taxon>Basidiobolales</taxon>
        <taxon>Basidiobolaceae</taxon>
        <taxon>Basidiobolus</taxon>
    </lineage>
</organism>
<dbReference type="SUPFAM" id="SSF51395">
    <property type="entry name" value="FMN-linked oxidoreductases"/>
    <property type="match status" value="1"/>
</dbReference>
<comment type="caution">
    <text evidence="7">The sequence shown here is derived from an EMBL/GenBank/DDBJ whole genome shotgun (WGS) entry which is preliminary data.</text>
</comment>